<dbReference type="AlphaFoldDB" id="A0A927RAR5"/>
<evidence type="ECO:0000313" key="2">
    <source>
        <dbReference type="Proteomes" id="UP000638648"/>
    </source>
</evidence>
<name>A0A927RAR5_9ACTN</name>
<evidence type="ECO:0000313" key="1">
    <source>
        <dbReference type="EMBL" id="MBE1607939.1"/>
    </source>
</evidence>
<organism evidence="1 2">
    <name type="scientific">Actinopolymorpha pittospori</name>
    <dbReference type="NCBI Taxonomy" id="648752"/>
    <lineage>
        <taxon>Bacteria</taxon>
        <taxon>Bacillati</taxon>
        <taxon>Actinomycetota</taxon>
        <taxon>Actinomycetes</taxon>
        <taxon>Propionibacteriales</taxon>
        <taxon>Actinopolymorphaceae</taxon>
        <taxon>Actinopolymorpha</taxon>
    </lineage>
</organism>
<keyword evidence="2" id="KW-1185">Reference proteome</keyword>
<comment type="caution">
    <text evidence="1">The sequence shown here is derived from an EMBL/GenBank/DDBJ whole genome shotgun (WGS) entry which is preliminary data.</text>
</comment>
<sequence>MGGFSGASVSVLRRRRPPPGVAVGGEKAVPLRPWVCTYGDFVAPTGTAVPSGWIAAYARGDRFPSANLIVTVER</sequence>
<protein>
    <submittedName>
        <fullName evidence="1">Uncharacterized protein</fullName>
    </submittedName>
</protein>
<dbReference type="EMBL" id="JADBEM010000001">
    <property type="protein sequence ID" value="MBE1607939.1"/>
    <property type="molecule type" value="Genomic_DNA"/>
</dbReference>
<reference evidence="1" key="1">
    <citation type="submission" date="2020-10" db="EMBL/GenBank/DDBJ databases">
        <title>Sequencing the genomes of 1000 actinobacteria strains.</title>
        <authorList>
            <person name="Klenk H.-P."/>
        </authorList>
    </citation>
    <scope>NUCLEOTIDE SEQUENCE</scope>
    <source>
        <strain evidence="1">DSM 45354</strain>
    </source>
</reference>
<accession>A0A927RAR5</accession>
<dbReference type="Proteomes" id="UP000638648">
    <property type="component" value="Unassembled WGS sequence"/>
</dbReference>
<gene>
    <name evidence="1" type="ORF">HEB94_004787</name>
</gene>
<proteinExistence type="predicted"/>